<dbReference type="GO" id="GO:0008233">
    <property type="term" value="F:peptidase activity"/>
    <property type="evidence" value="ECO:0007669"/>
    <property type="project" value="UniProtKB-KW"/>
</dbReference>
<dbReference type="GO" id="GO:0003676">
    <property type="term" value="F:nucleic acid binding"/>
    <property type="evidence" value="ECO:0007669"/>
    <property type="project" value="InterPro"/>
</dbReference>
<dbReference type="InterPro" id="IPR036397">
    <property type="entry name" value="RNaseH_sf"/>
</dbReference>
<dbReference type="Proteomes" id="UP000634136">
    <property type="component" value="Unassembled WGS sequence"/>
</dbReference>
<dbReference type="AlphaFoldDB" id="A0A834W7H2"/>
<reference evidence="4" key="1">
    <citation type="submission" date="2020-09" db="EMBL/GenBank/DDBJ databases">
        <title>Genome-Enabled Discovery of Anthraquinone Biosynthesis in Senna tora.</title>
        <authorList>
            <person name="Kang S.-H."/>
            <person name="Pandey R.P."/>
            <person name="Lee C.-M."/>
            <person name="Sim J.-S."/>
            <person name="Jeong J.-T."/>
            <person name="Choi B.-S."/>
            <person name="Jung M."/>
            <person name="Ginzburg D."/>
            <person name="Zhao K."/>
            <person name="Won S.Y."/>
            <person name="Oh T.-J."/>
            <person name="Yu Y."/>
            <person name="Kim N.-H."/>
            <person name="Lee O.R."/>
            <person name="Lee T.-H."/>
            <person name="Bashyal P."/>
            <person name="Kim T.-S."/>
            <person name="Lee W.-H."/>
            <person name="Kawkins C."/>
            <person name="Kim C.-K."/>
            <person name="Kim J.S."/>
            <person name="Ahn B.O."/>
            <person name="Rhee S.Y."/>
            <person name="Sohng J.K."/>
        </authorList>
    </citation>
    <scope>NUCLEOTIDE SEQUENCE</scope>
    <source>
        <tissue evidence="4">Leaf</tissue>
    </source>
</reference>
<dbReference type="PANTHER" id="PTHR42648:SF31">
    <property type="entry name" value="RNA-DIRECTED DNA POLYMERASE"/>
    <property type="match status" value="1"/>
</dbReference>
<dbReference type="EMBL" id="JAAIUW010000010">
    <property type="protein sequence ID" value="KAF7812032.1"/>
    <property type="molecule type" value="Genomic_DNA"/>
</dbReference>
<evidence type="ECO:0000256" key="2">
    <source>
        <dbReference type="SAM" id="MobiDB-lite"/>
    </source>
</evidence>
<dbReference type="Pfam" id="PF22936">
    <property type="entry name" value="Pol_BBD"/>
    <property type="match status" value="1"/>
</dbReference>
<dbReference type="Pfam" id="PF00665">
    <property type="entry name" value="rve"/>
    <property type="match status" value="1"/>
</dbReference>
<dbReference type="SUPFAM" id="SSF53098">
    <property type="entry name" value="Ribonuclease H-like"/>
    <property type="match status" value="1"/>
</dbReference>
<dbReference type="InterPro" id="IPR012337">
    <property type="entry name" value="RNaseH-like_sf"/>
</dbReference>
<accession>A0A834W7H2</accession>
<dbReference type="PANTHER" id="PTHR42648">
    <property type="entry name" value="TRANSPOSASE, PUTATIVE-RELATED"/>
    <property type="match status" value="1"/>
</dbReference>
<protein>
    <submittedName>
        <fullName evidence="4">Retrovirus-related Pol polyprotein from transposon TNT 1-94</fullName>
    </submittedName>
</protein>
<dbReference type="InterPro" id="IPR001584">
    <property type="entry name" value="Integrase_cat-core"/>
</dbReference>
<dbReference type="Pfam" id="PF14244">
    <property type="entry name" value="Retrotran_gag_3"/>
    <property type="match status" value="1"/>
</dbReference>
<dbReference type="Pfam" id="PF25597">
    <property type="entry name" value="SH3_retrovirus"/>
    <property type="match status" value="1"/>
</dbReference>
<feature type="region of interest" description="Disordered" evidence="2">
    <location>
        <begin position="855"/>
        <end position="905"/>
    </location>
</feature>
<dbReference type="GO" id="GO:0006508">
    <property type="term" value="P:proteolysis"/>
    <property type="evidence" value="ECO:0007669"/>
    <property type="project" value="UniProtKB-KW"/>
</dbReference>
<name>A0A834W7H2_9FABA</name>
<proteinExistence type="predicted"/>
<feature type="compositionally biased region" description="Low complexity" evidence="2">
    <location>
        <begin position="873"/>
        <end position="888"/>
    </location>
</feature>
<evidence type="ECO:0000259" key="3">
    <source>
        <dbReference type="PROSITE" id="PS50994"/>
    </source>
</evidence>
<evidence type="ECO:0000313" key="5">
    <source>
        <dbReference type="Proteomes" id="UP000634136"/>
    </source>
</evidence>
<dbReference type="OrthoDB" id="1434891at2759"/>
<dbReference type="InterPro" id="IPR054722">
    <property type="entry name" value="PolX-like_BBD"/>
</dbReference>
<organism evidence="4 5">
    <name type="scientific">Senna tora</name>
    <dbReference type="NCBI Taxonomy" id="362788"/>
    <lineage>
        <taxon>Eukaryota</taxon>
        <taxon>Viridiplantae</taxon>
        <taxon>Streptophyta</taxon>
        <taxon>Embryophyta</taxon>
        <taxon>Tracheophyta</taxon>
        <taxon>Spermatophyta</taxon>
        <taxon>Magnoliopsida</taxon>
        <taxon>eudicotyledons</taxon>
        <taxon>Gunneridae</taxon>
        <taxon>Pentapetalae</taxon>
        <taxon>rosids</taxon>
        <taxon>fabids</taxon>
        <taxon>Fabales</taxon>
        <taxon>Fabaceae</taxon>
        <taxon>Caesalpinioideae</taxon>
        <taxon>Cassia clade</taxon>
        <taxon>Senna</taxon>
    </lineage>
</organism>
<feature type="region of interest" description="Disordered" evidence="2">
    <location>
        <begin position="311"/>
        <end position="330"/>
    </location>
</feature>
<evidence type="ECO:0000256" key="1">
    <source>
        <dbReference type="ARBA" id="ARBA00022670"/>
    </source>
</evidence>
<dbReference type="InterPro" id="IPR029472">
    <property type="entry name" value="Copia-like_N"/>
</dbReference>
<evidence type="ECO:0000313" key="4">
    <source>
        <dbReference type="EMBL" id="KAF7812032.1"/>
    </source>
</evidence>
<dbReference type="Pfam" id="PF13976">
    <property type="entry name" value="gag_pre-integrs"/>
    <property type="match status" value="1"/>
</dbReference>
<dbReference type="InterPro" id="IPR057670">
    <property type="entry name" value="SH3_retrovirus"/>
</dbReference>
<dbReference type="Gene3D" id="3.30.420.10">
    <property type="entry name" value="Ribonuclease H-like superfamily/Ribonuclease H"/>
    <property type="match status" value="1"/>
</dbReference>
<keyword evidence="1" id="KW-0378">Hydrolase</keyword>
<gene>
    <name evidence="4" type="ORF">G2W53_033008</name>
</gene>
<keyword evidence="5" id="KW-1185">Reference proteome</keyword>
<dbReference type="InterPro" id="IPR025724">
    <property type="entry name" value="GAG-pre-integrase_dom"/>
</dbReference>
<dbReference type="InterPro" id="IPR039537">
    <property type="entry name" value="Retrotran_Ty1/copia-like"/>
</dbReference>
<sequence>MEEKDSSDKSVSTTLEVKRRRDPYYIHPSDNSGSPIVVNLLTLGNFLIWSRSIRIALKTKNKLGFIDGTCLPPEDTTSEDFQRWSDADSLVIGWILHSMTKDLMEAYMFASSARALWLELEDKFGVSDRSVVFSFGKQLIQTVQGNDSLALYSNKQKKLIDEPNCLSPKSPCICNGCTCGGYKKLNEKVESNDTMTFLYGLNESYDNIVSSILLMEPLPSYNKVYSLVARIEKQRSIGSATSGTVDASALAVNTNYSAKAGGSNKKKEYVKKSDKYCQFCNKSGHMEDACFKKHGYPEWFDEYKKKKNTQHTALATGETETDSKQKNTEGSASQLLQMIQMEIKKFMKMKGSNEESPVNANATYFADFAGNTTLSNANYIQGSNKWVIDSGASSHVTGNVELLHDLKVIRGKNTVTLPDGSVKVVKSMGTTMINGCLRLDNVLYVPEFRYNLISVSKLVSDSSIEVKFHSLGCVMQDRLNNQVLAEGTLEKNLYVLNKTLNCNSNSVVLNNVDASVNLSSQHNDLWHVRMGHPSSKALSQLSFVAKVVDCKPCNICHLAKQTRVPFTLSTINTNMCFEMIHMDIWGPYKVCSLAGAQYMLTIVDDFSRATWIYLMANKQQVVSVITNFFKCIQTQYNVVIKKIRTDNGSEFLSRSCQDLFAAKGIIHQKSCVYTPQQNGVVERKHRHLAQVARALLFQAGLSDKFWGEAMLTATYIINKLPTKVLNWKCPYEVLTGKQPKFSDIRTFGCLAYATNTHPHKSKFQERAKKCMMIGYAADSKAYKLFDLNTEEVFVSRDVQFYESVFPLLGSHTSNGKLAVPIPLASVDQRKMDLIYFSDEEAIDHTPDVVNESVVDETELEEVDSISAPVTPNPHSSPDSVPSTTSDPHVVTPTPEAPVRRSTRERQPPTWLKNYVNCAVPSSSSYTPQAFAYTKPNCFSESYMVFLANMSQVQDPTTYAQAKGTYINQRKYVLDLIQEVGLAGCKSASVPMIIHIQSRSHAIFARTPNSLAPEAIRPRNHCGRTEVIFSRTEFRRDDDYSFGDHNRKRRLEIDSIR</sequence>
<dbReference type="PROSITE" id="PS50994">
    <property type="entry name" value="INTEGRASE"/>
    <property type="match status" value="1"/>
</dbReference>
<comment type="caution">
    <text evidence="4">The sequence shown here is derived from an EMBL/GenBank/DDBJ whole genome shotgun (WGS) entry which is preliminary data.</text>
</comment>
<keyword evidence="1" id="KW-0645">Protease</keyword>
<dbReference type="GO" id="GO:0015074">
    <property type="term" value="P:DNA integration"/>
    <property type="evidence" value="ECO:0007669"/>
    <property type="project" value="InterPro"/>
</dbReference>
<feature type="domain" description="Integrase catalytic" evidence="3">
    <location>
        <begin position="561"/>
        <end position="738"/>
    </location>
</feature>